<keyword evidence="5 7" id="KW-1133">Transmembrane helix</keyword>
<feature type="domain" description="CstA N-terminal" evidence="8">
    <location>
        <begin position="271"/>
        <end position="333"/>
    </location>
</feature>
<dbReference type="Pfam" id="PF02554">
    <property type="entry name" value="CstA"/>
    <property type="match status" value="3"/>
</dbReference>
<reference evidence="9 10" key="2">
    <citation type="submission" date="2008-08" db="EMBL/GenBank/DDBJ databases">
        <authorList>
            <person name="Fulton L."/>
            <person name="Clifton S."/>
            <person name="Fulton B."/>
            <person name="Xu J."/>
            <person name="Minx P."/>
            <person name="Pepin K.H."/>
            <person name="Johnson M."/>
            <person name="Bhonagiri V."/>
            <person name="Nash W.E."/>
            <person name="Mardis E.R."/>
            <person name="Wilson R.K."/>
        </authorList>
    </citation>
    <scope>NUCLEOTIDE SEQUENCE [LARGE SCALE GENOMIC DNA]</scope>
    <source>
        <strain evidence="9 10">ATCC 29176</strain>
    </source>
</reference>
<evidence type="ECO:0000256" key="6">
    <source>
        <dbReference type="ARBA" id="ARBA00023136"/>
    </source>
</evidence>
<evidence type="ECO:0000256" key="5">
    <source>
        <dbReference type="ARBA" id="ARBA00022989"/>
    </source>
</evidence>
<keyword evidence="4 7" id="KW-0812">Transmembrane</keyword>
<evidence type="ECO:0000259" key="8">
    <source>
        <dbReference type="Pfam" id="PF02554"/>
    </source>
</evidence>
<feature type="transmembrane region" description="Helical" evidence="7">
    <location>
        <begin position="492"/>
        <end position="512"/>
    </location>
</feature>
<feature type="transmembrane region" description="Helical" evidence="7">
    <location>
        <begin position="274"/>
        <end position="291"/>
    </location>
</feature>
<organism evidence="9 10">
    <name type="scientific">[Ruminococcus] lactaris ATCC 29176</name>
    <dbReference type="NCBI Taxonomy" id="471875"/>
    <lineage>
        <taxon>Bacteria</taxon>
        <taxon>Bacillati</taxon>
        <taxon>Bacillota</taxon>
        <taxon>Clostridia</taxon>
        <taxon>Lachnospirales</taxon>
        <taxon>Lachnospiraceae</taxon>
        <taxon>Mediterraneibacter</taxon>
    </lineage>
</organism>
<comment type="caution">
    <text evidence="9">The sequence shown here is derived from an EMBL/GenBank/DDBJ whole genome shotgun (WGS) entry which is preliminary data.</text>
</comment>
<evidence type="ECO:0000256" key="3">
    <source>
        <dbReference type="ARBA" id="ARBA00022475"/>
    </source>
</evidence>
<feature type="transmembrane region" description="Helical" evidence="7">
    <location>
        <begin position="216"/>
        <end position="237"/>
    </location>
</feature>
<feature type="domain" description="CstA N-terminal" evidence="8">
    <location>
        <begin position="357"/>
        <end position="473"/>
    </location>
</feature>
<evidence type="ECO:0000256" key="7">
    <source>
        <dbReference type="SAM" id="Phobius"/>
    </source>
</evidence>
<reference evidence="9 10" key="1">
    <citation type="submission" date="2008-08" db="EMBL/GenBank/DDBJ databases">
        <title>Draft genome sequence of Ruminococcus lactaris ATCC 29176.</title>
        <authorList>
            <person name="Sudarsanam P."/>
            <person name="Ley R."/>
            <person name="Guruge J."/>
            <person name="Turnbaugh P.J."/>
            <person name="Mahowald M."/>
            <person name="Liep D."/>
            <person name="Gordon J."/>
        </authorList>
    </citation>
    <scope>NUCLEOTIDE SEQUENCE [LARGE SCALE GENOMIC DNA]</scope>
    <source>
        <strain evidence="9 10">ATCC 29176</strain>
    </source>
</reference>
<comment type="similarity">
    <text evidence="2">Belongs to the peptide transporter carbon starvation (CstA) (TC 2.A.114) family.</text>
</comment>
<feature type="transmembrane region" description="Helical" evidence="7">
    <location>
        <begin position="431"/>
        <end position="452"/>
    </location>
</feature>
<dbReference type="eggNOG" id="COG1966">
    <property type="taxonomic scope" value="Bacteria"/>
</dbReference>
<dbReference type="PANTHER" id="PTHR30252:SF4">
    <property type="entry name" value="CARBON STARVATION"/>
    <property type="match status" value="1"/>
</dbReference>
<dbReference type="Proteomes" id="UP000003254">
    <property type="component" value="Unassembled WGS sequence"/>
</dbReference>
<feature type="transmembrane region" description="Helical" evidence="7">
    <location>
        <begin position="312"/>
        <end position="334"/>
    </location>
</feature>
<keyword evidence="3" id="KW-1003">Cell membrane</keyword>
<dbReference type="InterPro" id="IPR051605">
    <property type="entry name" value="CstA"/>
</dbReference>
<evidence type="ECO:0000256" key="1">
    <source>
        <dbReference type="ARBA" id="ARBA00004651"/>
    </source>
</evidence>
<feature type="transmembrane region" description="Helical" evidence="7">
    <location>
        <begin position="354"/>
        <end position="378"/>
    </location>
</feature>
<gene>
    <name evidence="9" type="ORF">RUMLAC_02352</name>
</gene>
<comment type="subcellular location">
    <subcellularLocation>
        <location evidence="1">Cell membrane</location>
        <topology evidence="1">Multi-pass membrane protein</topology>
    </subcellularLocation>
</comment>
<dbReference type="GO" id="GO:0005886">
    <property type="term" value="C:plasma membrane"/>
    <property type="evidence" value="ECO:0007669"/>
    <property type="project" value="UniProtKB-SubCell"/>
</dbReference>
<feature type="transmembrane region" description="Helical" evidence="7">
    <location>
        <begin position="100"/>
        <end position="121"/>
    </location>
</feature>
<feature type="transmembrane region" description="Helical" evidence="7">
    <location>
        <begin position="399"/>
        <end position="419"/>
    </location>
</feature>
<sequence length="522" mass="57169">MSSKKRAYSKLCEQQFFLEYHYWEMRKMTTFLIGLAILIIGGFLYGSFVERIFKPDDRQTPAVKLEDGVDYVPMSKWKNALINLLNIAGTGPIFGPIQGILFGPVAFLTIPIGCVISGAVHDYLSGMMSLRQDGAQMPGIVHKFLGGKVYQVYNIFLCLLMLLVGAVFTYTPGDLFAGQICGFTDVNVWTWVIYGVILVYYLVATLFPIDKIIGRIYPIFGAILLLSAVGVFFGIFAQGYQLDNIDFSHGIKGIFDVYPYFDGIVGASAPGTKFVPVFFVTVACGITSGFHSTQCTMIGRSVRHEKEGKMTFYGTMILEGLIAMIWAAAAMGLYNSGSTAGATAAVGEVAKGLLGPVGGIIAILGVIVLPITSGDTALRSCRLMIADYIHYDQRKKKNRVILTICMFVPVIAILVFAKLNAEGFNILWRYFAWSNQTIAVFAFAAITVYLMAKKGSAKWVFLVPLVPGSFYMFVISSFILSAKIGFGLSMNVAYIIAAILTAVYAVGVYMLGRKYAAKHTEE</sequence>
<feature type="transmembrane region" description="Helical" evidence="7">
    <location>
        <begin position="152"/>
        <end position="171"/>
    </location>
</feature>
<feature type="transmembrane region" description="Helical" evidence="7">
    <location>
        <begin position="191"/>
        <end position="209"/>
    </location>
</feature>
<dbReference type="AlphaFoldDB" id="B5CS94"/>
<dbReference type="PANTHER" id="PTHR30252">
    <property type="entry name" value="INNER MEMBRANE PEPTIDE TRANSPORTER"/>
    <property type="match status" value="1"/>
</dbReference>
<feature type="domain" description="CstA N-terminal" evidence="8">
    <location>
        <begin position="29"/>
        <end position="198"/>
    </location>
</feature>
<proteinExistence type="inferred from homology"/>
<dbReference type="GO" id="GO:0009267">
    <property type="term" value="P:cellular response to starvation"/>
    <property type="evidence" value="ECO:0007669"/>
    <property type="project" value="InterPro"/>
</dbReference>
<keyword evidence="6 7" id="KW-0472">Membrane</keyword>
<protein>
    <submittedName>
        <fullName evidence="9">Carbon starvation protein CstA</fullName>
    </submittedName>
</protein>
<feature type="transmembrane region" description="Helical" evidence="7">
    <location>
        <begin position="459"/>
        <end position="480"/>
    </location>
</feature>
<evidence type="ECO:0000313" key="9">
    <source>
        <dbReference type="EMBL" id="EDY31708.1"/>
    </source>
</evidence>
<dbReference type="InterPro" id="IPR003706">
    <property type="entry name" value="CstA_N"/>
</dbReference>
<accession>B5CS94</accession>
<evidence type="ECO:0000256" key="4">
    <source>
        <dbReference type="ARBA" id="ARBA00022692"/>
    </source>
</evidence>
<feature type="transmembrane region" description="Helical" evidence="7">
    <location>
        <begin position="30"/>
        <end position="48"/>
    </location>
</feature>
<evidence type="ECO:0000256" key="2">
    <source>
        <dbReference type="ARBA" id="ARBA00007755"/>
    </source>
</evidence>
<dbReference type="HOGENOM" id="CLU_010531_3_1_9"/>
<evidence type="ECO:0000313" key="10">
    <source>
        <dbReference type="Proteomes" id="UP000003254"/>
    </source>
</evidence>
<dbReference type="EMBL" id="ABOU02000050">
    <property type="protein sequence ID" value="EDY31708.1"/>
    <property type="molecule type" value="Genomic_DNA"/>
</dbReference>
<name>B5CS94_9FIRM</name>
<keyword evidence="10" id="KW-1185">Reference proteome</keyword>